<dbReference type="InterPro" id="IPR014729">
    <property type="entry name" value="Rossmann-like_a/b/a_fold"/>
</dbReference>
<gene>
    <name evidence="3" type="ORF">UFOPK2399_01104</name>
</gene>
<dbReference type="Gene3D" id="3.40.50.620">
    <property type="entry name" value="HUPs"/>
    <property type="match status" value="1"/>
</dbReference>
<evidence type="ECO:0000313" key="3">
    <source>
        <dbReference type="EMBL" id="CAB4697141.1"/>
    </source>
</evidence>
<dbReference type="InterPro" id="IPR014731">
    <property type="entry name" value="ETF_asu_C"/>
</dbReference>
<protein>
    <submittedName>
        <fullName evidence="3">Unannotated protein</fullName>
    </submittedName>
</protein>
<evidence type="ECO:0000259" key="2">
    <source>
        <dbReference type="SMART" id="SM00893"/>
    </source>
</evidence>
<dbReference type="SUPFAM" id="SSF52402">
    <property type="entry name" value="Adenine nucleotide alpha hydrolases-like"/>
    <property type="match status" value="1"/>
</dbReference>
<dbReference type="GO" id="GO:0009055">
    <property type="term" value="F:electron transfer activity"/>
    <property type="evidence" value="ECO:0007669"/>
    <property type="project" value="InterPro"/>
</dbReference>
<reference evidence="3" key="1">
    <citation type="submission" date="2020-05" db="EMBL/GenBank/DDBJ databases">
        <authorList>
            <person name="Chiriac C."/>
            <person name="Salcher M."/>
            <person name="Ghai R."/>
            <person name="Kavagutti S V."/>
        </authorList>
    </citation>
    <scope>NUCLEOTIDE SEQUENCE</scope>
</reference>
<organism evidence="3">
    <name type="scientific">freshwater metagenome</name>
    <dbReference type="NCBI Taxonomy" id="449393"/>
    <lineage>
        <taxon>unclassified sequences</taxon>
        <taxon>metagenomes</taxon>
        <taxon>ecological metagenomes</taxon>
    </lineage>
</organism>
<dbReference type="Pfam" id="PF00766">
    <property type="entry name" value="ETF_alpha"/>
    <property type="match status" value="1"/>
</dbReference>
<dbReference type="AlphaFoldDB" id="A0A6J6PC63"/>
<feature type="domain" description="Electron transfer flavoprotein alpha/beta-subunit N-terminal" evidence="2">
    <location>
        <begin position="3"/>
        <end position="187"/>
    </location>
</feature>
<proteinExistence type="inferred from homology"/>
<dbReference type="Pfam" id="PF01012">
    <property type="entry name" value="ETF"/>
    <property type="match status" value="1"/>
</dbReference>
<dbReference type="EMBL" id="CAEZXP010000002">
    <property type="protein sequence ID" value="CAB4697141.1"/>
    <property type="molecule type" value="Genomic_DNA"/>
</dbReference>
<dbReference type="InterPro" id="IPR029035">
    <property type="entry name" value="DHS-like_NAD/FAD-binding_dom"/>
</dbReference>
<sequence length="318" mass="32239">MKTLVFLESVDGVLQAGSLGVLSRAAKLGGEVAGVVIGSGVAGVAAGAGAYGAQIVYVADDPRLASALPQPRVDVIAGLVTAQSFDNILFAQSVLASDLAAGLAARLEAGVNWDLAGVEERGGELIGTRAALGDSVYVEVAWKGAPRIGIVRAGTYAAEETGGSAQVENAAIELQDFSTAAVLVSQDRAEQAGPSIEDAEIIVAGGRGLGAAEHFKLAEELAEVLGGAVASTRAVVDAGWYPYASQVGQTGKTITPKLYIGLGISGAIQHKVGMQGSGTIVSINKDAHAPIFDYSDLGVVGDLHTVVPKLIELLRARG</sequence>
<evidence type="ECO:0000256" key="1">
    <source>
        <dbReference type="ARBA" id="ARBA00005817"/>
    </source>
</evidence>
<dbReference type="GO" id="GO:0050660">
    <property type="term" value="F:flavin adenine dinucleotide binding"/>
    <property type="evidence" value="ECO:0007669"/>
    <property type="project" value="InterPro"/>
</dbReference>
<dbReference type="InterPro" id="IPR001308">
    <property type="entry name" value="ETF_a/FixB"/>
</dbReference>
<name>A0A6J6PC63_9ZZZZ</name>
<dbReference type="PANTHER" id="PTHR43153:SF1">
    <property type="entry name" value="ELECTRON TRANSFER FLAVOPROTEIN SUBUNIT ALPHA, MITOCHONDRIAL"/>
    <property type="match status" value="1"/>
</dbReference>
<dbReference type="SMART" id="SM00893">
    <property type="entry name" value="ETF"/>
    <property type="match status" value="1"/>
</dbReference>
<dbReference type="SUPFAM" id="SSF52467">
    <property type="entry name" value="DHS-like NAD/FAD-binding domain"/>
    <property type="match status" value="1"/>
</dbReference>
<comment type="similarity">
    <text evidence="1">Belongs to the ETF alpha-subunit/FixB family.</text>
</comment>
<dbReference type="PIRSF" id="PIRSF000089">
    <property type="entry name" value="Electra_flavoP_a"/>
    <property type="match status" value="1"/>
</dbReference>
<dbReference type="InterPro" id="IPR014730">
    <property type="entry name" value="ETF_a/b_N"/>
</dbReference>
<dbReference type="PANTHER" id="PTHR43153">
    <property type="entry name" value="ELECTRON TRANSFER FLAVOPROTEIN ALPHA"/>
    <property type="match status" value="1"/>
</dbReference>
<dbReference type="Gene3D" id="3.40.50.1220">
    <property type="entry name" value="TPP-binding domain"/>
    <property type="match status" value="1"/>
</dbReference>
<accession>A0A6J6PC63</accession>
<dbReference type="GO" id="GO:0033539">
    <property type="term" value="P:fatty acid beta-oxidation using acyl-CoA dehydrogenase"/>
    <property type="evidence" value="ECO:0007669"/>
    <property type="project" value="TreeGrafter"/>
</dbReference>